<feature type="domain" description="DUF6440" evidence="1">
    <location>
        <begin position="12"/>
        <end position="64"/>
    </location>
</feature>
<protein>
    <recommendedName>
        <fullName evidence="1">DUF6440 domain-containing protein</fullName>
    </recommendedName>
</protein>
<evidence type="ECO:0000313" key="2">
    <source>
        <dbReference type="EMBL" id="PVY59570.1"/>
    </source>
</evidence>
<name>A0A2U1CFB4_9FIRM</name>
<evidence type="ECO:0000259" key="1">
    <source>
        <dbReference type="Pfam" id="PF20037"/>
    </source>
</evidence>
<dbReference type="Pfam" id="PF20037">
    <property type="entry name" value="DUF6440"/>
    <property type="match status" value="1"/>
</dbReference>
<dbReference type="OrthoDB" id="9135364at2"/>
<dbReference type="InterPro" id="IPR045515">
    <property type="entry name" value="DUF6440"/>
</dbReference>
<comment type="caution">
    <text evidence="2">The sequence shown here is derived from an EMBL/GenBank/DDBJ whole genome shotgun (WGS) entry which is preliminary data.</text>
</comment>
<organism evidence="2 3">
    <name type="scientific">Intestinimonas butyriciproducens</name>
    <dbReference type="NCBI Taxonomy" id="1297617"/>
    <lineage>
        <taxon>Bacteria</taxon>
        <taxon>Bacillati</taxon>
        <taxon>Bacillota</taxon>
        <taxon>Clostridia</taxon>
        <taxon>Eubacteriales</taxon>
        <taxon>Intestinimonas</taxon>
    </lineage>
</organism>
<accession>A0A2U1CFB4</accession>
<dbReference type="AlphaFoldDB" id="A0A2U1CFB4"/>
<reference evidence="2 3" key="1">
    <citation type="submission" date="2018-04" db="EMBL/GenBank/DDBJ databases">
        <title>Genomic Encyclopedia of Type Strains, Phase IV (KMG-IV): sequencing the most valuable type-strain genomes for metagenomic binning, comparative biology and taxonomic classification.</title>
        <authorList>
            <person name="Goeker M."/>
        </authorList>
    </citation>
    <scope>NUCLEOTIDE SEQUENCE [LARGE SCALE GENOMIC DNA]</scope>
    <source>
        <strain evidence="2 3">DSM 26588</strain>
    </source>
</reference>
<dbReference type="RefSeq" id="WP_116721624.1">
    <property type="nucleotide sequence ID" value="NZ_CAMREZ010000011.1"/>
</dbReference>
<dbReference type="EMBL" id="QEKK01000001">
    <property type="protein sequence ID" value="PVY59570.1"/>
    <property type="molecule type" value="Genomic_DNA"/>
</dbReference>
<proteinExistence type="predicted"/>
<dbReference type="Proteomes" id="UP000245778">
    <property type="component" value="Unassembled WGS sequence"/>
</dbReference>
<evidence type="ECO:0000313" key="3">
    <source>
        <dbReference type="Proteomes" id="UP000245778"/>
    </source>
</evidence>
<gene>
    <name evidence="2" type="ORF">C7373_10183</name>
</gene>
<dbReference type="GeneID" id="93228175"/>
<sequence>MFGEKKKKEEPRFVQCYSGVAKDFGNVKILVDTETGVQYLITWSTEEASGCGVLVDQDGKPLINEAYRRKKEKE</sequence>